<sequence length="169" mass="17145">MSSFALNLLFAATLSVLLVAGLVRAGVAGATDRPSRLGAPLLAVVWALAVGFMTLRPGSGLGVRLNLVPLLFDGPGSAVDAVLNLFVFVPLGVLLVAAGLRFAPTLLIGLGSTLAIEITQYATDAGRTADINDVITNTAGACLGWAVAWSVRALARRAAAAPSVAISRP</sequence>
<proteinExistence type="predicted"/>
<protein>
    <submittedName>
        <fullName evidence="3">VanZ family protein</fullName>
    </submittedName>
</protein>
<accession>A0AB39BIQ0</accession>
<feature type="transmembrane region" description="Helical" evidence="1">
    <location>
        <begin position="35"/>
        <end position="55"/>
    </location>
</feature>
<keyword evidence="1" id="KW-0472">Membrane</keyword>
<feature type="domain" description="VanZ-like" evidence="2">
    <location>
        <begin position="65"/>
        <end position="150"/>
    </location>
</feature>
<dbReference type="PANTHER" id="PTHR36834:SF1">
    <property type="entry name" value="INTEGRAL MEMBRANE PROTEIN"/>
    <property type="match status" value="1"/>
</dbReference>
<gene>
    <name evidence="3" type="ORF">ABFY20_03760</name>
</gene>
<dbReference type="RefSeq" id="WP_368498613.1">
    <property type="nucleotide sequence ID" value="NZ_CP162511.1"/>
</dbReference>
<organism evidence="3">
    <name type="scientific">Herbiconiux sp. A18JL235</name>
    <dbReference type="NCBI Taxonomy" id="3152363"/>
    <lineage>
        <taxon>Bacteria</taxon>
        <taxon>Bacillati</taxon>
        <taxon>Actinomycetota</taxon>
        <taxon>Actinomycetes</taxon>
        <taxon>Micrococcales</taxon>
        <taxon>Microbacteriaceae</taxon>
        <taxon>Herbiconiux</taxon>
    </lineage>
</organism>
<keyword evidence="1" id="KW-1133">Transmembrane helix</keyword>
<evidence type="ECO:0000256" key="1">
    <source>
        <dbReference type="SAM" id="Phobius"/>
    </source>
</evidence>
<reference evidence="3" key="1">
    <citation type="submission" date="2024-05" db="EMBL/GenBank/DDBJ databases">
        <title>Herbiconiux sp. A18JL235.</title>
        <authorList>
            <person name="Zhang G."/>
        </authorList>
    </citation>
    <scope>NUCLEOTIDE SEQUENCE</scope>
    <source>
        <strain evidence="3">A18JL235</strain>
    </source>
</reference>
<dbReference type="PANTHER" id="PTHR36834">
    <property type="entry name" value="MEMBRANE PROTEIN-RELATED"/>
    <property type="match status" value="1"/>
</dbReference>
<evidence type="ECO:0000259" key="2">
    <source>
        <dbReference type="Pfam" id="PF04892"/>
    </source>
</evidence>
<dbReference type="InterPro" id="IPR053150">
    <property type="entry name" value="Teicoplanin_resist-assoc"/>
</dbReference>
<dbReference type="Pfam" id="PF04892">
    <property type="entry name" value="VanZ"/>
    <property type="match status" value="1"/>
</dbReference>
<dbReference type="InterPro" id="IPR006976">
    <property type="entry name" value="VanZ-like"/>
</dbReference>
<name>A0AB39BIQ0_9MICO</name>
<dbReference type="EMBL" id="CP162511">
    <property type="protein sequence ID" value="XDI06224.1"/>
    <property type="molecule type" value="Genomic_DNA"/>
</dbReference>
<evidence type="ECO:0000313" key="3">
    <source>
        <dbReference type="EMBL" id="XDI06224.1"/>
    </source>
</evidence>
<keyword evidence="1" id="KW-0812">Transmembrane</keyword>
<feature type="transmembrane region" description="Helical" evidence="1">
    <location>
        <begin position="81"/>
        <end position="103"/>
    </location>
</feature>
<dbReference type="AlphaFoldDB" id="A0AB39BIQ0"/>